<dbReference type="AlphaFoldDB" id="A0A1T4R341"/>
<protein>
    <submittedName>
        <fullName evidence="1">Uncharacterized protein</fullName>
    </submittedName>
</protein>
<proteinExistence type="predicted"/>
<keyword evidence="2" id="KW-1185">Reference proteome</keyword>
<dbReference type="Proteomes" id="UP000191153">
    <property type="component" value="Unassembled WGS sequence"/>
</dbReference>
<gene>
    <name evidence="1" type="ORF">SAMN02745174_02564</name>
</gene>
<dbReference type="OrthoDB" id="88488at2"/>
<accession>A0A1T4R341</accession>
<dbReference type="STRING" id="180163.SAMN02745174_02564"/>
<name>A0A1T4R341_9FUSO</name>
<evidence type="ECO:0000313" key="1">
    <source>
        <dbReference type="EMBL" id="SKA10379.1"/>
    </source>
</evidence>
<sequence>MSKKLKERLKNALQSSEEKSLETLIGNIGEISISENSEENKFLLEKTKEILNVQAKASLELGRIFEEVVNRVNDNTYCKWLEFNGFNKTTAFRHRRRFNLFQRVISQRGKELVALCSYREIDKMYKEESKYFNLLEDETLDYSKLKTILKSQNEDDKNNNRDVKLDFENIHELFIKLDEKMEKLDISNQKEIKKYLNKIWKILGKN</sequence>
<dbReference type="RefSeq" id="WP_078694970.1">
    <property type="nucleotide sequence ID" value="NZ_FUWX01000041.1"/>
</dbReference>
<dbReference type="EMBL" id="FUWX01000041">
    <property type="protein sequence ID" value="SKA10379.1"/>
    <property type="molecule type" value="Genomic_DNA"/>
</dbReference>
<evidence type="ECO:0000313" key="2">
    <source>
        <dbReference type="Proteomes" id="UP000191153"/>
    </source>
</evidence>
<reference evidence="1 2" key="1">
    <citation type="submission" date="2017-02" db="EMBL/GenBank/DDBJ databases">
        <authorList>
            <person name="Peterson S.W."/>
        </authorList>
    </citation>
    <scope>NUCLEOTIDE SEQUENCE [LARGE SCALE GENOMIC DNA]</scope>
    <source>
        <strain evidence="1 2">ATCC 700028</strain>
    </source>
</reference>
<organism evidence="1 2">
    <name type="scientific">Cetobacterium ceti</name>
    <dbReference type="NCBI Taxonomy" id="180163"/>
    <lineage>
        <taxon>Bacteria</taxon>
        <taxon>Fusobacteriati</taxon>
        <taxon>Fusobacteriota</taxon>
        <taxon>Fusobacteriia</taxon>
        <taxon>Fusobacteriales</taxon>
        <taxon>Fusobacteriaceae</taxon>
        <taxon>Cetobacterium</taxon>
    </lineage>
</organism>